<protein>
    <submittedName>
        <fullName evidence="2">Uncharacterized protein</fullName>
    </submittedName>
</protein>
<proteinExistence type="predicted"/>
<evidence type="ECO:0000313" key="2">
    <source>
        <dbReference type="EMBL" id="URD91556.1"/>
    </source>
</evidence>
<evidence type="ECO:0000256" key="1">
    <source>
        <dbReference type="SAM" id="MobiDB-lite"/>
    </source>
</evidence>
<feature type="region of interest" description="Disordered" evidence="1">
    <location>
        <begin position="18"/>
        <end position="39"/>
    </location>
</feature>
<sequence length="121" mass="13878">MDYREHTQRLLTVISCNGKRKSSTRGGERSGGEGRGEGSHINLRRQWIGVKDKPSHYPLPFFNALRSITRIRFNLLTGVGVVWISVTRLDPMTHQTSLQKIPSTWVDRNKFPISIELCHCF</sequence>
<dbReference type="AlphaFoldDB" id="A0A9E7FA68"/>
<keyword evidence="3" id="KW-1185">Reference proteome</keyword>
<reference evidence="2" key="1">
    <citation type="submission" date="2022-05" db="EMBL/GenBank/DDBJ databases">
        <title>The Musa troglodytarum L. genome provides insights into the mechanism of non-climacteric behaviour and enrichment of carotenoids.</title>
        <authorList>
            <person name="Wang J."/>
        </authorList>
    </citation>
    <scope>NUCLEOTIDE SEQUENCE</scope>
    <source>
        <tissue evidence="2">Leaf</tissue>
    </source>
</reference>
<dbReference type="EMBL" id="CP097505">
    <property type="protein sequence ID" value="URD91556.1"/>
    <property type="molecule type" value="Genomic_DNA"/>
</dbReference>
<evidence type="ECO:0000313" key="3">
    <source>
        <dbReference type="Proteomes" id="UP001055439"/>
    </source>
</evidence>
<organism evidence="2 3">
    <name type="scientific">Musa troglodytarum</name>
    <name type="common">fe'i banana</name>
    <dbReference type="NCBI Taxonomy" id="320322"/>
    <lineage>
        <taxon>Eukaryota</taxon>
        <taxon>Viridiplantae</taxon>
        <taxon>Streptophyta</taxon>
        <taxon>Embryophyta</taxon>
        <taxon>Tracheophyta</taxon>
        <taxon>Spermatophyta</taxon>
        <taxon>Magnoliopsida</taxon>
        <taxon>Liliopsida</taxon>
        <taxon>Zingiberales</taxon>
        <taxon>Musaceae</taxon>
        <taxon>Musa</taxon>
    </lineage>
</organism>
<name>A0A9E7FA68_9LILI</name>
<gene>
    <name evidence="2" type="ORF">MUK42_28118</name>
</gene>
<dbReference type="Proteomes" id="UP001055439">
    <property type="component" value="Chromosome 3"/>
</dbReference>
<accession>A0A9E7FA68</accession>
<feature type="compositionally biased region" description="Basic and acidic residues" evidence="1">
    <location>
        <begin position="26"/>
        <end position="38"/>
    </location>
</feature>